<gene>
    <name evidence="2" type="ORF">SAMN05443529_103191</name>
</gene>
<dbReference type="EMBL" id="FNCP01000003">
    <property type="protein sequence ID" value="SDG48787.1"/>
    <property type="molecule type" value="Genomic_DNA"/>
</dbReference>
<reference evidence="3" key="1">
    <citation type="submission" date="2016-10" db="EMBL/GenBank/DDBJ databases">
        <authorList>
            <person name="Varghese N."/>
            <person name="Submissions S."/>
        </authorList>
    </citation>
    <scope>NUCLEOTIDE SEQUENCE [LARGE SCALE GENOMIC DNA]</scope>
    <source>
        <strain evidence="3">DSM 8344</strain>
    </source>
</reference>
<dbReference type="InterPro" id="IPR010359">
    <property type="entry name" value="IrrE_HExxH"/>
</dbReference>
<evidence type="ECO:0000313" key="2">
    <source>
        <dbReference type="EMBL" id="SDG48787.1"/>
    </source>
</evidence>
<feature type="domain" description="IrrE N-terminal-like" evidence="1">
    <location>
        <begin position="10"/>
        <end position="122"/>
    </location>
</feature>
<evidence type="ECO:0000259" key="1">
    <source>
        <dbReference type="Pfam" id="PF06114"/>
    </source>
</evidence>
<protein>
    <recommendedName>
        <fullName evidence="1">IrrE N-terminal-like domain-containing protein</fullName>
    </recommendedName>
</protein>
<evidence type="ECO:0000313" key="3">
    <source>
        <dbReference type="Proteomes" id="UP000198656"/>
    </source>
</evidence>
<keyword evidence="3" id="KW-1185">Reference proteome</keyword>
<dbReference type="Proteomes" id="UP000198656">
    <property type="component" value="Unassembled WGS sequence"/>
</dbReference>
<sequence>MLYEMLITEAESQNVEVCEEHMGPRIRGLYGDNVIWLNQGLPTHAAKVCVLAEEMGHHYTSTGNILNQKKLAHIKQEKRARNWAYKKLIPLESFVNAFKEGITNRYEFAEFLGVTEYFLEQAIEHYKEKYGLCVEWTSYVIYFEPLGVLEIYEDY</sequence>
<dbReference type="RefSeq" id="WP_092330376.1">
    <property type="nucleotide sequence ID" value="NZ_FNCP01000003.1"/>
</dbReference>
<dbReference type="Pfam" id="PF06114">
    <property type="entry name" value="Peptidase_M78"/>
    <property type="match status" value="1"/>
</dbReference>
<dbReference type="OrthoDB" id="1707128at2"/>
<proteinExistence type="predicted"/>
<accession>A0A1G7UMT4</accession>
<name>A0A1G7UMT4_9FIRM</name>
<organism evidence="2 3">
    <name type="scientific">Desulfosporosinus hippei DSM 8344</name>
    <dbReference type="NCBI Taxonomy" id="1121419"/>
    <lineage>
        <taxon>Bacteria</taxon>
        <taxon>Bacillati</taxon>
        <taxon>Bacillota</taxon>
        <taxon>Clostridia</taxon>
        <taxon>Eubacteriales</taxon>
        <taxon>Desulfitobacteriaceae</taxon>
        <taxon>Desulfosporosinus</taxon>
    </lineage>
</organism>
<dbReference type="STRING" id="1121419.SAMN05443529_103191"/>
<dbReference type="AlphaFoldDB" id="A0A1G7UMT4"/>